<evidence type="ECO:0000313" key="2">
    <source>
        <dbReference type="EMBL" id="CAG8649845.1"/>
    </source>
</evidence>
<proteinExistence type="predicted"/>
<reference evidence="2" key="1">
    <citation type="submission" date="2021-06" db="EMBL/GenBank/DDBJ databases">
        <authorList>
            <person name="Kallberg Y."/>
            <person name="Tangrot J."/>
            <person name="Rosling A."/>
        </authorList>
    </citation>
    <scope>NUCLEOTIDE SEQUENCE</scope>
    <source>
        <strain evidence="2">BR232B</strain>
    </source>
</reference>
<dbReference type="EMBL" id="CAJVPI010002811">
    <property type="protein sequence ID" value="CAG8649845.1"/>
    <property type="molecule type" value="Genomic_DNA"/>
</dbReference>
<evidence type="ECO:0000313" key="3">
    <source>
        <dbReference type="Proteomes" id="UP000789739"/>
    </source>
</evidence>
<organism evidence="2 3">
    <name type="scientific">Paraglomus brasilianum</name>
    <dbReference type="NCBI Taxonomy" id="144538"/>
    <lineage>
        <taxon>Eukaryota</taxon>
        <taxon>Fungi</taxon>
        <taxon>Fungi incertae sedis</taxon>
        <taxon>Mucoromycota</taxon>
        <taxon>Glomeromycotina</taxon>
        <taxon>Glomeromycetes</taxon>
        <taxon>Paraglomerales</taxon>
        <taxon>Paraglomeraceae</taxon>
        <taxon>Paraglomus</taxon>
    </lineage>
</organism>
<feature type="compositionally biased region" description="Basic and acidic residues" evidence="1">
    <location>
        <begin position="12"/>
        <end position="22"/>
    </location>
</feature>
<name>A0A9N9DVI4_9GLOM</name>
<sequence>GETLNFAEVPFEEVHDRDKEESSGEYGKGSIEEFLSAEDP</sequence>
<feature type="region of interest" description="Disordered" evidence="1">
    <location>
        <begin position="1"/>
        <end position="40"/>
    </location>
</feature>
<feature type="non-terminal residue" evidence="2">
    <location>
        <position position="1"/>
    </location>
</feature>
<dbReference type="Proteomes" id="UP000789739">
    <property type="component" value="Unassembled WGS sequence"/>
</dbReference>
<accession>A0A9N9DVI4</accession>
<comment type="caution">
    <text evidence="2">The sequence shown here is derived from an EMBL/GenBank/DDBJ whole genome shotgun (WGS) entry which is preliminary data.</text>
</comment>
<gene>
    <name evidence="2" type="ORF">PBRASI_LOCUS10212</name>
</gene>
<protein>
    <submittedName>
        <fullName evidence="2">11244_t:CDS:1</fullName>
    </submittedName>
</protein>
<dbReference type="AlphaFoldDB" id="A0A9N9DVI4"/>
<keyword evidence="3" id="KW-1185">Reference proteome</keyword>
<evidence type="ECO:0000256" key="1">
    <source>
        <dbReference type="SAM" id="MobiDB-lite"/>
    </source>
</evidence>